<comment type="caution">
    <text evidence="1">The sequence shown here is derived from an EMBL/GenBank/DDBJ whole genome shotgun (WGS) entry which is preliminary data.</text>
</comment>
<gene>
    <name evidence="1" type="ORF">AB4829_34630</name>
</gene>
<name>A0ABW8BL50_9ACTN</name>
<dbReference type="EMBL" id="JBITPR010000063">
    <property type="protein sequence ID" value="MFI7875720.1"/>
    <property type="molecule type" value="Genomic_DNA"/>
</dbReference>
<protein>
    <submittedName>
        <fullName evidence="1">Uncharacterized protein</fullName>
    </submittedName>
</protein>
<sequence length="184" mass="20247">MQDLARGAALAYDASVVLRIGSAVFVVCADERLQSLYYRVDGGVRSVWRHLRGSEIHPRVLQEAEEANDKLWEQASALPLSEEFLAGYRDLAAAALGHLDRDEAMSRDEISARAIATVGFLEAGLDTAADAVGFERSCQAAAGSLLEGWAEDPLSTMRRLRRETDVWALAYQRFVRPEPGRCHG</sequence>
<dbReference type="RefSeq" id="WP_399594811.1">
    <property type="nucleotide sequence ID" value="NZ_JBITPR010000063.1"/>
</dbReference>
<keyword evidence="2" id="KW-1185">Reference proteome</keyword>
<organism evidence="1 2">
    <name type="scientific">Streptomyces salinarius</name>
    <dbReference type="NCBI Taxonomy" id="2762598"/>
    <lineage>
        <taxon>Bacteria</taxon>
        <taxon>Bacillati</taxon>
        <taxon>Actinomycetota</taxon>
        <taxon>Actinomycetes</taxon>
        <taxon>Kitasatosporales</taxon>
        <taxon>Streptomycetaceae</taxon>
        <taxon>Streptomyces</taxon>
    </lineage>
</organism>
<dbReference type="Proteomes" id="UP001614264">
    <property type="component" value="Unassembled WGS sequence"/>
</dbReference>
<proteinExistence type="predicted"/>
<evidence type="ECO:0000313" key="1">
    <source>
        <dbReference type="EMBL" id="MFI7875720.1"/>
    </source>
</evidence>
<evidence type="ECO:0000313" key="2">
    <source>
        <dbReference type="Proteomes" id="UP001614264"/>
    </source>
</evidence>
<reference evidence="1 2" key="1">
    <citation type="submission" date="2024-07" db="EMBL/GenBank/DDBJ databases">
        <title>Whole genome sequencing of Prodigiosin pigment-producing Streptomyces salinarius isolated from rhizosphere soil of Arachis hypogaea.</title>
        <authorList>
            <person name="Vidhya A."/>
            <person name="Ramya S."/>
        </authorList>
    </citation>
    <scope>NUCLEOTIDE SEQUENCE [LARGE SCALE GENOMIC DNA]</scope>
    <source>
        <strain evidence="1 2">VRMG2420</strain>
    </source>
</reference>
<accession>A0ABW8BL50</accession>